<dbReference type="Proteomes" id="UP000032266">
    <property type="component" value="Chromosome"/>
</dbReference>
<sequence length="41" mass="4804">MQINLKANQVCIEQSRIPVWTFMAGMMLMDLSAAIFPKYRR</sequence>
<evidence type="ECO:0000313" key="1">
    <source>
        <dbReference type="EMBL" id="AJQ95762.1"/>
    </source>
</evidence>
<name>A0A0C5VM42_9GAMM</name>
<dbReference type="AlphaFoldDB" id="A0A0C5VM42"/>
<protein>
    <submittedName>
        <fullName evidence="1">Uncharacterized protein</fullName>
    </submittedName>
</protein>
<reference evidence="1 2" key="1">
    <citation type="submission" date="2014-01" db="EMBL/GenBank/DDBJ databases">
        <title>Full genme sequencing of cellulolytic bacterium Gynuella sunshinyii YC6258T gen. nov., sp. nov.</title>
        <authorList>
            <person name="Khan H."/>
            <person name="Chung E.J."/>
            <person name="Chung Y.R."/>
        </authorList>
    </citation>
    <scope>NUCLEOTIDE SEQUENCE [LARGE SCALE GENOMIC DNA]</scope>
    <source>
        <strain evidence="1 2">YC6258</strain>
    </source>
</reference>
<dbReference type="KEGG" id="gsn:YC6258_03726"/>
<accession>A0A0C5VM42</accession>
<dbReference type="EMBL" id="CP007142">
    <property type="protein sequence ID" value="AJQ95762.1"/>
    <property type="molecule type" value="Genomic_DNA"/>
</dbReference>
<keyword evidence="2" id="KW-1185">Reference proteome</keyword>
<proteinExistence type="predicted"/>
<gene>
    <name evidence="1" type="ORF">YC6258_03726</name>
</gene>
<organism evidence="1 2">
    <name type="scientific">Gynuella sunshinyii YC6258</name>
    <dbReference type="NCBI Taxonomy" id="1445510"/>
    <lineage>
        <taxon>Bacteria</taxon>
        <taxon>Pseudomonadati</taxon>
        <taxon>Pseudomonadota</taxon>
        <taxon>Gammaproteobacteria</taxon>
        <taxon>Oceanospirillales</taxon>
        <taxon>Saccharospirillaceae</taxon>
        <taxon>Gynuella</taxon>
    </lineage>
</organism>
<dbReference type="HOGENOM" id="CLU_3270795_0_0_6"/>
<evidence type="ECO:0000313" key="2">
    <source>
        <dbReference type="Proteomes" id="UP000032266"/>
    </source>
</evidence>